<gene>
    <name evidence="2" type="ORF">GI584_22295</name>
</gene>
<dbReference type="SMART" id="SM00829">
    <property type="entry name" value="PKS_ER"/>
    <property type="match status" value="1"/>
</dbReference>
<dbReference type="GO" id="GO:0016491">
    <property type="term" value="F:oxidoreductase activity"/>
    <property type="evidence" value="ECO:0007669"/>
    <property type="project" value="InterPro"/>
</dbReference>
<dbReference type="EMBL" id="CP045915">
    <property type="protein sequence ID" value="QGH36617.1"/>
    <property type="molecule type" value="Genomic_DNA"/>
</dbReference>
<organism evidence="2 3">
    <name type="scientific">Gracilibacillus salitolerans</name>
    <dbReference type="NCBI Taxonomy" id="2663022"/>
    <lineage>
        <taxon>Bacteria</taxon>
        <taxon>Bacillati</taxon>
        <taxon>Bacillota</taxon>
        <taxon>Bacilli</taxon>
        <taxon>Bacillales</taxon>
        <taxon>Bacillaceae</taxon>
        <taxon>Gracilibacillus</taxon>
    </lineage>
</organism>
<dbReference type="AlphaFoldDB" id="A0A5Q2TRA2"/>
<keyword evidence="3" id="KW-1185">Reference proteome</keyword>
<dbReference type="PANTHER" id="PTHR45033:SF2">
    <property type="entry name" value="ZINC-TYPE ALCOHOL DEHYDROGENASE-LIKE PROTEIN C1773.06C"/>
    <property type="match status" value="1"/>
</dbReference>
<dbReference type="Pfam" id="PF00107">
    <property type="entry name" value="ADH_zinc_N"/>
    <property type="match status" value="1"/>
</dbReference>
<dbReference type="InterPro" id="IPR011032">
    <property type="entry name" value="GroES-like_sf"/>
</dbReference>
<evidence type="ECO:0000313" key="2">
    <source>
        <dbReference type="EMBL" id="QGH36617.1"/>
    </source>
</evidence>
<dbReference type="Gene3D" id="3.40.50.720">
    <property type="entry name" value="NAD(P)-binding Rossmann-like Domain"/>
    <property type="match status" value="1"/>
</dbReference>
<dbReference type="Gene3D" id="3.90.180.10">
    <property type="entry name" value="Medium-chain alcohol dehydrogenases, catalytic domain"/>
    <property type="match status" value="1"/>
</dbReference>
<proteinExistence type="predicted"/>
<dbReference type="InterPro" id="IPR020843">
    <property type="entry name" value="ER"/>
</dbReference>
<dbReference type="SUPFAM" id="SSF50129">
    <property type="entry name" value="GroES-like"/>
    <property type="match status" value="1"/>
</dbReference>
<dbReference type="InterPro" id="IPR036291">
    <property type="entry name" value="NAD(P)-bd_dom_sf"/>
</dbReference>
<dbReference type="CDD" id="cd08276">
    <property type="entry name" value="MDR7"/>
    <property type="match status" value="1"/>
</dbReference>
<protein>
    <submittedName>
        <fullName evidence="2">Zinc-binding dehydrogenase</fullName>
    </submittedName>
</protein>
<evidence type="ECO:0000259" key="1">
    <source>
        <dbReference type="SMART" id="SM00829"/>
    </source>
</evidence>
<feature type="domain" description="Enoyl reductase (ER)" evidence="1">
    <location>
        <begin position="11"/>
        <end position="334"/>
    </location>
</feature>
<sequence>MKSYHVNAGDGLSGLKIVETKEIPLPGPDEVVVRMKANSINTRDLMIINGDFHFPVKPEVIPLSDGSGLITGIGTNVTRFQIGDKVVASYFPHWTNGSIDGSTSAQLGSEVDGMLTEYAVLSEEAVVHAPDHLSFEEAATLPCTALAAWNAITVGEPLLAGHSVLTQGSGSVSLFAIQFAKAFGAHVISTTSSDQKAERLKELGADEVVNYRKTPNWDIAIRDLTEGQGVNRIIEVGGTGTLQKSIQSITLEGRIALVGRVSEEDVAIGNNVLSSSIYTLHRVVVGNRAQLTAMNKAIAVNQIKPVIDRVFSFQEAHDAFRYFAEQPHFGKVIIKH</sequence>
<dbReference type="InterPro" id="IPR052711">
    <property type="entry name" value="Zinc_ADH-like"/>
</dbReference>
<name>A0A5Q2TRA2_9BACI</name>
<reference evidence="2 3" key="1">
    <citation type="submission" date="2019-11" db="EMBL/GenBank/DDBJ databases">
        <title>Gracilibacillus salitolerans sp. nov., a moderate halophile isolated from a saline soil in northwest China.</title>
        <authorList>
            <person name="Gan L."/>
        </authorList>
    </citation>
    <scope>NUCLEOTIDE SEQUENCE [LARGE SCALE GENOMIC DNA]</scope>
    <source>
        <strain evidence="2 3">SCU50</strain>
    </source>
</reference>
<dbReference type="KEGG" id="grc:GI584_22295"/>
<dbReference type="InterPro" id="IPR013149">
    <property type="entry name" value="ADH-like_C"/>
</dbReference>
<accession>A0A5Q2TRA2</accession>
<dbReference type="Proteomes" id="UP000339690">
    <property type="component" value="Chromosome"/>
</dbReference>
<dbReference type="Pfam" id="PF08240">
    <property type="entry name" value="ADH_N"/>
    <property type="match status" value="1"/>
</dbReference>
<dbReference type="SUPFAM" id="SSF51735">
    <property type="entry name" value="NAD(P)-binding Rossmann-fold domains"/>
    <property type="match status" value="1"/>
</dbReference>
<dbReference type="RefSeq" id="WP_153792665.1">
    <property type="nucleotide sequence ID" value="NZ_CP045915.1"/>
</dbReference>
<dbReference type="PANTHER" id="PTHR45033">
    <property type="match status" value="1"/>
</dbReference>
<evidence type="ECO:0000313" key="3">
    <source>
        <dbReference type="Proteomes" id="UP000339690"/>
    </source>
</evidence>
<dbReference type="InterPro" id="IPR013154">
    <property type="entry name" value="ADH-like_N"/>
</dbReference>